<dbReference type="GO" id="GO:0045892">
    <property type="term" value="P:negative regulation of DNA-templated transcription"/>
    <property type="evidence" value="ECO:0007669"/>
    <property type="project" value="InterPro"/>
</dbReference>
<evidence type="ECO:0000256" key="4">
    <source>
        <dbReference type="PROSITE-ProRule" id="PRU00335"/>
    </source>
</evidence>
<dbReference type="SUPFAM" id="SSF48498">
    <property type="entry name" value="Tetracyclin repressor-like, C-terminal domain"/>
    <property type="match status" value="1"/>
</dbReference>
<dbReference type="PROSITE" id="PS50977">
    <property type="entry name" value="HTH_TETR_2"/>
    <property type="match status" value="1"/>
</dbReference>
<keyword evidence="1" id="KW-0805">Transcription regulation</keyword>
<dbReference type="InterPro" id="IPR036271">
    <property type="entry name" value="Tet_transcr_reg_TetR-rel_C_sf"/>
</dbReference>
<protein>
    <submittedName>
        <fullName evidence="6">TetR family transcriptional regulator</fullName>
    </submittedName>
</protein>
<gene>
    <name evidence="6" type="ORF">GQ466_03060</name>
</gene>
<sequence>MEQPAPEPRVVLTHASIAAAAIEIADTEGLESMSIRRLARRMNLAPMGLYRYVASKEEILELMFNAALEGGPATPDADADWRDVLRATAYHTREVMLAHPWLGKVVTMILTGLAPNRLACFEQALTALDGLGLDADTSMAVVDSVMDYTMGATSRDLTVLDMMRREGWESMDEMRDAYADEMSWHMSTGRYPAFERWVREGRRKDDMAWRFDYGLDCILDGIETRLGPHARRCR</sequence>
<keyword evidence="3" id="KW-0804">Transcription</keyword>
<feature type="domain" description="HTH tetR-type" evidence="5">
    <location>
        <begin position="11"/>
        <end position="71"/>
    </location>
</feature>
<dbReference type="InterPro" id="IPR004111">
    <property type="entry name" value="Repressor_TetR_C"/>
</dbReference>
<keyword evidence="2 4" id="KW-0238">DNA-binding</keyword>
<dbReference type="Pfam" id="PF02909">
    <property type="entry name" value="TetR_C_1"/>
    <property type="match status" value="1"/>
</dbReference>
<dbReference type="InterPro" id="IPR001647">
    <property type="entry name" value="HTH_TetR"/>
</dbReference>
<dbReference type="GO" id="GO:0003677">
    <property type="term" value="F:DNA binding"/>
    <property type="evidence" value="ECO:0007669"/>
    <property type="project" value="UniProtKB-UniRule"/>
</dbReference>
<reference evidence="6 7" key="1">
    <citation type="submission" date="2019-12" db="EMBL/GenBank/DDBJ databases">
        <title>Nocardia macrotermitis sp. nov. and Nocardia aurantia sp. nov., isolated from the gut of the fungus growing-termite Macrotermes natalensis.</title>
        <authorList>
            <person name="Christine B."/>
            <person name="Rene B."/>
        </authorList>
    </citation>
    <scope>NUCLEOTIDE SEQUENCE [LARGE SCALE GENOMIC DNA]</scope>
    <source>
        <strain evidence="6 7">DSM 102126</strain>
    </source>
</reference>
<dbReference type="SUPFAM" id="SSF46689">
    <property type="entry name" value="Homeodomain-like"/>
    <property type="match status" value="1"/>
</dbReference>
<dbReference type="EMBL" id="WUTW01000001">
    <property type="protein sequence ID" value="MXQ63008.1"/>
    <property type="molecule type" value="Genomic_DNA"/>
</dbReference>
<evidence type="ECO:0000313" key="6">
    <source>
        <dbReference type="EMBL" id="MXQ63008.1"/>
    </source>
</evidence>
<dbReference type="Gene3D" id="1.10.357.10">
    <property type="entry name" value="Tetracycline Repressor, domain 2"/>
    <property type="match status" value="1"/>
</dbReference>
<accession>A0A6I4W155</accession>
<name>A0A6I4W155_9ACTN</name>
<dbReference type="OrthoDB" id="2570341at2"/>
<evidence type="ECO:0000259" key="5">
    <source>
        <dbReference type="PROSITE" id="PS50977"/>
    </source>
</evidence>
<comment type="caution">
    <text evidence="6">The sequence shown here is derived from an EMBL/GenBank/DDBJ whole genome shotgun (WGS) entry which is preliminary data.</text>
</comment>
<evidence type="ECO:0000256" key="3">
    <source>
        <dbReference type="ARBA" id="ARBA00023163"/>
    </source>
</evidence>
<dbReference type="Pfam" id="PF00440">
    <property type="entry name" value="TetR_N"/>
    <property type="match status" value="1"/>
</dbReference>
<evidence type="ECO:0000256" key="1">
    <source>
        <dbReference type="ARBA" id="ARBA00023015"/>
    </source>
</evidence>
<feature type="DNA-binding region" description="H-T-H motif" evidence="4">
    <location>
        <begin position="34"/>
        <end position="53"/>
    </location>
</feature>
<evidence type="ECO:0000313" key="7">
    <source>
        <dbReference type="Proteomes" id="UP000431901"/>
    </source>
</evidence>
<evidence type="ECO:0000256" key="2">
    <source>
        <dbReference type="ARBA" id="ARBA00023125"/>
    </source>
</evidence>
<proteinExistence type="predicted"/>
<dbReference type="Gene3D" id="1.10.10.60">
    <property type="entry name" value="Homeodomain-like"/>
    <property type="match status" value="1"/>
</dbReference>
<keyword evidence="7" id="KW-1185">Reference proteome</keyword>
<dbReference type="InterPro" id="IPR009057">
    <property type="entry name" value="Homeodomain-like_sf"/>
</dbReference>
<organism evidence="6 7">
    <name type="scientific">Actinomadura rayongensis</name>
    <dbReference type="NCBI Taxonomy" id="1429076"/>
    <lineage>
        <taxon>Bacteria</taxon>
        <taxon>Bacillati</taxon>
        <taxon>Actinomycetota</taxon>
        <taxon>Actinomycetes</taxon>
        <taxon>Streptosporangiales</taxon>
        <taxon>Thermomonosporaceae</taxon>
        <taxon>Actinomadura</taxon>
    </lineage>
</organism>
<dbReference type="AlphaFoldDB" id="A0A6I4W155"/>
<dbReference type="Proteomes" id="UP000431901">
    <property type="component" value="Unassembled WGS sequence"/>
</dbReference>